<evidence type="ECO:0000256" key="1">
    <source>
        <dbReference type="SAM" id="SignalP"/>
    </source>
</evidence>
<dbReference type="Proteomes" id="UP000220158">
    <property type="component" value="Chromosome 8"/>
</dbReference>
<protein>
    <submittedName>
        <fullName evidence="2">Uncharacterized protein</fullName>
    </submittedName>
</protein>
<keyword evidence="1" id="KW-0732">Signal</keyword>
<dbReference type="KEGG" id="prel:PRELSG_0821900"/>
<proteinExistence type="predicted"/>
<dbReference type="AlphaFoldDB" id="A0A1J1H528"/>
<evidence type="ECO:0000313" key="2">
    <source>
        <dbReference type="EMBL" id="CRG99793.1"/>
    </source>
</evidence>
<gene>
    <name evidence="2" type="ORF">PRELSG_0821900</name>
</gene>
<organism evidence="2 3">
    <name type="scientific">Plasmodium relictum</name>
    <dbReference type="NCBI Taxonomy" id="85471"/>
    <lineage>
        <taxon>Eukaryota</taxon>
        <taxon>Sar</taxon>
        <taxon>Alveolata</taxon>
        <taxon>Apicomplexa</taxon>
        <taxon>Aconoidasida</taxon>
        <taxon>Haemosporida</taxon>
        <taxon>Plasmodiidae</taxon>
        <taxon>Plasmodium</taxon>
        <taxon>Plasmodium (Haemamoeba)</taxon>
    </lineage>
</organism>
<reference evidence="2 3" key="1">
    <citation type="submission" date="2015-04" db="EMBL/GenBank/DDBJ databases">
        <authorList>
            <consortium name="Pathogen Informatics"/>
        </authorList>
    </citation>
    <scope>NUCLEOTIDE SEQUENCE [LARGE SCALE GENOMIC DNA]</scope>
    <source>
        <strain evidence="2 3">SGS1</strain>
    </source>
</reference>
<dbReference type="OrthoDB" id="377141at2759"/>
<feature type="chain" id="PRO_5012881978" evidence="1">
    <location>
        <begin position="22"/>
        <end position="568"/>
    </location>
</feature>
<dbReference type="EMBL" id="LN835303">
    <property type="protein sequence ID" value="CRG99793.1"/>
    <property type="molecule type" value="Genomic_DNA"/>
</dbReference>
<evidence type="ECO:0000313" key="3">
    <source>
        <dbReference type="Proteomes" id="UP000220158"/>
    </source>
</evidence>
<dbReference type="OMA" id="IYEECVG"/>
<dbReference type="RefSeq" id="XP_028532798.1">
    <property type="nucleotide sequence ID" value="XM_028676294.1"/>
</dbReference>
<accession>A0A1J1H528</accession>
<feature type="signal peptide" evidence="1">
    <location>
        <begin position="1"/>
        <end position="21"/>
    </location>
</feature>
<name>A0A1J1H528_PLARL</name>
<dbReference type="VEuPathDB" id="PlasmoDB:PRELSG_0821900"/>
<sequence>MYFKNLNIILLYFILFEKLKSICLIKNKQFFINNIKNNKSLLTRSKQKKINIKTKFTIISFRKINKTLFLFDKLKNCIFFYRYLKNSKDERFFEDVILNMNDLMKIKQLSNNKKNKELEKESIKKLLIHAIFSRVNFKIINSLSYLIKHFEIDKELIGSIFNEISEKVKEKKFAENFLTLHFFLLKDEDIQIFSIINIIDFFKTKQNALETIQRIKSRIYEECVNDIIRKKIERYNLFCERKKIKFNLIDAMKKVELNLKDDLYFNYDDDLLKIFEKKINIEKMKRNDSLREKLNIPLEEKIDENLDIPDDENLKELKETYEELQNFKDSIFQFIEEDQDFFYYDDQTNINKETNKKFNEEEELKMQKSIDDYIHKYTKDFNKSIEQFKNDFIEQADLNFKNFVNNLKLDDIEKKRKGINFSNSEITNFELKKLNKSDEDLKITNDLIYERLRIKLIYYIQKIEYIKFKYQYEIINEKFPINKNEKTVLDILKYGYKIVVCPEVDNSIFQKEQIKETNTSNKTNDILSIQKKKYFDFKCHECEYYIFNTNDKESTEKIKVCPQCNTKI</sequence>
<keyword evidence="3" id="KW-1185">Reference proteome</keyword>
<dbReference type="GeneID" id="39735895"/>